<name>A0AAW0NWV4_9GOBI</name>
<dbReference type="PANTHER" id="PTHR14002">
    <property type="entry name" value="ENDOGLIN/TGF-BETA RECEPTOR TYPE III"/>
    <property type="match status" value="1"/>
</dbReference>
<keyword evidence="4" id="KW-0812">Transmembrane</keyword>
<organism evidence="6 7">
    <name type="scientific">Mugilogobius chulae</name>
    <name type="common">yellowstripe goby</name>
    <dbReference type="NCBI Taxonomy" id="88201"/>
    <lineage>
        <taxon>Eukaryota</taxon>
        <taxon>Metazoa</taxon>
        <taxon>Chordata</taxon>
        <taxon>Craniata</taxon>
        <taxon>Vertebrata</taxon>
        <taxon>Euteleostomi</taxon>
        <taxon>Actinopterygii</taxon>
        <taxon>Neopterygii</taxon>
        <taxon>Teleostei</taxon>
        <taxon>Neoteleostei</taxon>
        <taxon>Acanthomorphata</taxon>
        <taxon>Gobiaria</taxon>
        <taxon>Gobiiformes</taxon>
        <taxon>Gobioidei</taxon>
        <taxon>Gobiidae</taxon>
        <taxon>Gobionellinae</taxon>
        <taxon>Mugilogobius</taxon>
    </lineage>
</organism>
<dbReference type="Pfam" id="PF00100">
    <property type="entry name" value="Zona_pellucida"/>
    <property type="match status" value="1"/>
</dbReference>
<evidence type="ECO:0000259" key="5">
    <source>
        <dbReference type="PROSITE" id="PS51034"/>
    </source>
</evidence>
<dbReference type="PROSITE" id="PS51034">
    <property type="entry name" value="ZP_2"/>
    <property type="match status" value="1"/>
</dbReference>
<comment type="caution">
    <text evidence="6">The sequence shown here is derived from an EMBL/GenBank/DDBJ whole genome shotgun (WGS) entry which is preliminary data.</text>
</comment>
<proteinExistence type="predicted"/>
<gene>
    <name evidence="6" type="ORF">WMY93_016907</name>
</gene>
<feature type="transmembrane region" description="Helical" evidence="4">
    <location>
        <begin position="46"/>
        <end position="63"/>
    </location>
</feature>
<dbReference type="Gene3D" id="2.60.40.4100">
    <property type="entry name" value="Zona pellucida, ZP-C domain"/>
    <property type="match status" value="1"/>
</dbReference>
<evidence type="ECO:0000256" key="2">
    <source>
        <dbReference type="ARBA" id="ARBA00023157"/>
    </source>
</evidence>
<dbReference type="AlphaFoldDB" id="A0AAW0NWV4"/>
<evidence type="ECO:0000256" key="4">
    <source>
        <dbReference type="SAM" id="Phobius"/>
    </source>
</evidence>
<dbReference type="Proteomes" id="UP001460270">
    <property type="component" value="Unassembled WGS sequence"/>
</dbReference>
<reference evidence="7" key="1">
    <citation type="submission" date="2024-04" db="EMBL/GenBank/DDBJ databases">
        <title>Salinicola lusitanus LLJ914,a marine bacterium isolated from the Okinawa Trough.</title>
        <authorList>
            <person name="Li J."/>
        </authorList>
    </citation>
    <scope>NUCLEOTIDE SEQUENCE [LARGE SCALE GENOMIC DNA]</scope>
</reference>
<protein>
    <recommendedName>
        <fullName evidence="5">ZP domain-containing protein</fullName>
    </recommendedName>
</protein>
<keyword evidence="1" id="KW-0732">Signal</keyword>
<keyword evidence="2" id="KW-1015">Disulfide bond</keyword>
<dbReference type="InterPro" id="IPR042235">
    <property type="entry name" value="ZP-C_dom"/>
</dbReference>
<feature type="domain" description="ZP" evidence="5">
    <location>
        <begin position="98"/>
        <end position="375"/>
    </location>
</feature>
<dbReference type="SMART" id="SM00241">
    <property type="entry name" value="ZP"/>
    <property type="match status" value="1"/>
</dbReference>
<feature type="transmembrane region" description="Helical" evidence="4">
    <location>
        <begin position="422"/>
        <end position="442"/>
    </location>
</feature>
<evidence type="ECO:0000313" key="6">
    <source>
        <dbReference type="EMBL" id="KAK7904300.1"/>
    </source>
</evidence>
<feature type="compositionally biased region" description="Polar residues" evidence="3">
    <location>
        <begin position="379"/>
        <end position="410"/>
    </location>
</feature>
<keyword evidence="4" id="KW-1133">Transmembrane helix</keyword>
<evidence type="ECO:0000256" key="1">
    <source>
        <dbReference type="ARBA" id="ARBA00022729"/>
    </source>
</evidence>
<evidence type="ECO:0000256" key="3">
    <source>
        <dbReference type="SAM" id="MobiDB-lite"/>
    </source>
</evidence>
<dbReference type="PANTHER" id="PTHR14002:SF21">
    <property type="entry name" value="SI:CH211-103F14.3-RELATED"/>
    <property type="match status" value="1"/>
</dbReference>
<keyword evidence="4" id="KW-0472">Membrane</keyword>
<feature type="region of interest" description="Disordered" evidence="3">
    <location>
        <begin position="373"/>
        <end position="410"/>
    </location>
</feature>
<accession>A0AAW0NWV4</accession>
<evidence type="ECO:0000313" key="7">
    <source>
        <dbReference type="Proteomes" id="UP001460270"/>
    </source>
</evidence>
<keyword evidence="7" id="KW-1185">Reference proteome</keyword>
<dbReference type="EMBL" id="JBBPFD010000012">
    <property type="protein sequence ID" value="KAK7904300.1"/>
    <property type="molecule type" value="Genomic_DNA"/>
</dbReference>
<sequence>MPSASHREGSITRSRTPTYSALVSVQSERIIKKVSENTKPRTNMKLFGFLALASVVAVGWSQITSQIAGMQTDLSDPSTCTQSAPNWRRPELSDISVECGTSYINLAILLCPVLYTGYNETLLTINQIFGNPECKGTLDESVFPPVVRFRFPINMTHACGSKFETTSAPGTGVFADFSNIETVNISGSVRSVDPSQGTVTYNAELSYFYSCAYPLEYLINNTRIDVSASSIAVRDNNGSFISTLSMKLYSDAEFKVPLVVPAAGLELRTVVWVLLSADNLTDQYNVLMDRCYASISPLPTNSTFFNLFVPCSQDPLTTIYLNGDGHRATFSFQAFRFIEQQNETVSTYYLHCITRLCEISTCPSFKQCPGRRRRRRDVQSTGVTDPTTLSSNIPIVTNNGGEGTTAQVQGSTEAGSKKGLEIAVGILAVAVAAVFVVAAVFYRKLRR</sequence>
<dbReference type="InterPro" id="IPR055355">
    <property type="entry name" value="ZP-C"/>
</dbReference>
<dbReference type="InterPro" id="IPR001507">
    <property type="entry name" value="ZP_dom"/>
</dbReference>